<evidence type="ECO:0000256" key="3">
    <source>
        <dbReference type="ARBA" id="ARBA00022840"/>
    </source>
</evidence>
<evidence type="ECO:0000256" key="1">
    <source>
        <dbReference type="ARBA" id="ARBA00022737"/>
    </source>
</evidence>
<dbReference type="InterPro" id="IPR050130">
    <property type="entry name" value="ClpA_ClpB"/>
</dbReference>
<dbReference type="GO" id="GO:0016887">
    <property type="term" value="F:ATP hydrolysis activity"/>
    <property type="evidence" value="ECO:0007669"/>
    <property type="project" value="TreeGrafter"/>
</dbReference>
<dbReference type="Gene3D" id="3.40.50.300">
    <property type="entry name" value="P-loop containing nucleotide triphosphate hydrolases"/>
    <property type="match status" value="2"/>
</dbReference>
<dbReference type="AlphaFoldDB" id="A0AAP0IT40"/>
<keyword evidence="4" id="KW-0143">Chaperone</keyword>
<proteinExistence type="predicted"/>
<keyword evidence="3" id="KW-0067">ATP-binding</keyword>
<dbReference type="Gene3D" id="1.10.8.60">
    <property type="match status" value="1"/>
</dbReference>
<comment type="caution">
    <text evidence="6">The sequence shown here is derived from an EMBL/GenBank/DDBJ whole genome shotgun (WGS) entry which is preliminary data.</text>
</comment>
<sequence length="231" mass="26184">MEKLEEQSRNRHMEMLDKYGTNLTNLAKEKKLDPVIGRQEQIEHVMRILCKRRKNNPCLIGEPGVGKTAIAEGISSRIVTNNVPQNSVIKRLISKHLTLSEQGKLIGATTVSEYKKHIEKDSALERRFQPILVPEPSVDEAILIIQSLRQPYEEHHNVRYEDNAAVAAVRLSDRYIRDRFLPDKAIDLIDEAGSHARINASSANEDVVVKEIDVQHVISSWTGIPIRKLST</sequence>
<evidence type="ECO:0000313" key="7">
    <source>
        <dbReference type="Proteomes" id="UP001419268"/>
    </source>
</evidence>
<dbReference type="PANTHER" id="PTHR11638:SF18">
    <property type="entry name" value="HEAT SHOCK PROTEIN 104"/>
    <property type="match status" value="1"/>
</dbReference>
<gene>
    <name evidence="6" type="ORF">Scep_018305</name>
</gene>
<dbReference type="FunFam" id="1.10.8.60:FF:000011">
    <property type="entry name" value="ATP-dependent Clp protease ATP-binding subunit"/>
    <property type="match status" value="1"/>
</dbReference>
<keyword evidence="7" id="KW-1185">Reference proteome</keyword>
<evidence type="ECO:0000259" key="5">
    <source>
        <dbReference type="Pfam" id="PF17871"/>
    </source>
</evidence>
<dbReference type="PANTHER" id="PTHR11638">
    <property type="entry name" value="ATP-DEPENDENT CLP PROTEASE"/>
    <property type="match status" value="1"/>
</dbReference>
<evidence type="ECO:0000256" key="2">
    <source>
        <dbReference type="ARBA" id="ARBA00022741"/>
    </source>
</evidence>
<evidence type="ECO:0000313" key="6">
    <source>
        <dbReference type="EMBL" id="KAK9120212.1"/>
    </source>
</evidence>
<protein>
    <recommendedName>
        <fullName evidence="5">ClpA/ClpB AAA lid domain-containing protein</fullName>
    </recommendedName>
</protein>
<dbReference type="InterPro" id="IPR041546">
    <property type="entry name" value="ClpA/ClpB_AAA_lid"/>
</dbReference>
<dbReference type="SUPFAM" id="SSF52540">
    <property type="entry name" value="P-loop containing nucleoside triphosphate hydrolases"/>
    <property type="match status" value="1"/>
</dbReference>
<dbReference type="EMBL" id="JBBNAG010000007">
    <property type="protein sequence ID" value="KAK9120212.1"/>
    <property type="molecule type" value="Genomic_DNA"/>
</dbReference>
<dbReference type="Pfam" id="PF17871">
    <property type="entry name" value="AAA_lid_9"/>
    <property type="match status" value="1"/>
</dbReference>
<reference evidence="6 7" key="1">
    <citation type="submission" date="2024-01" db="EMBL/GenBank/DDBJ databases">
        <title>Genome assemblies of Stephania.</title>
        <authorList>
            <person name="Yang L."/>
        </authorList>
    </citation>
    <scope>NUCLEOTIDE SEQUENCE [LARGE SCALE GENOMIC DNA]</scope>
    <source>
        <strain evidence="6">JXDWG</strain>
        <tissue evidence="6">Leaf</tissue>
    </source>
</reference>
<feature type="domain" description="ClpA/ClpB AAA lid" evidence="5">
    <location>
        <begin position="137"/>
        <end position="208"/>
    </location>
</feature>
<dbReference type="GO" id="GO:0034605">
    <property type="term" value="P:cellular response to heat"/>
    <property type="evidence" value="ECO:0007669"/>
    <property type="project" value="TreeGrafter"/>
</dbReference>
<keyword evidence="1" id="KW-0677">Repeat</keyword>
<name>A0AAP0IT40_9MAGN</name>
<accession>A0AAP0IT40</accession>
<organism evidence="6 7">
    <name type="scientific">Stephania cephalantha</name>
    <dbReference type="NCBI Taxonomy" id="152367"/>
    <lineage>
        <taxon>Eukaryota</taxon>
        <taxon>Viridiplantae</taxon>
        <taxon>Streptophyta</taxon>
        <taxon>Embryophyta</taxon>
        <taxon>Tracheophyta</taxon>
        <taxon>Spermatophyta</taxon>
        <taxon>Magnoliopsida</taxon>
        <taxon>Ranunculales</taxon>
        <taxon>Menispermaceae</taxon>
        <taxon>Menispermoideae</taxon>
        <taxon>Cissampelideae</taxon>
        <taxon>Stephania</taxon>
    </lineage>
</organism>
<dbReference type="Proteomes" id="UP001419268">
    <property type="component" value="Unassembled WGS sequence"/>
</dbReference>
<dbReference type="GO" id="GO:0005737">
    <property type="term" value="C:cytoplasm"/>
    <property type="evidence" value="ECO:0007669"/>
    <property type="project" value="TreeGrafter"/>
</dbReference>
<keyword evidence="2" id="KW-0547">Nucleotide-binding</keyword>
<dbReference type="InterPro" id="IPR027417">
    <property type="entry name" value="P-loop_NTPase"/>
</dbReference>
<dbReference type="GO" id="GO:0005524">
    <property type="term" value="F:ATP binding"/>
    <property type="evidence" value="ECO:0007669"/>
    <property type="project" value="UniProtKB-KW"/>
</dbReference>
<evidence type="ECO:0000256" key="4">
    <source>
        <dbReference type="ARBA" id="ARBA00023186"/>
    </source>
</evidence>